<dbReference type="AlphaFoldDB" id="E4XVG4"/>
<gene>
    <name evidence="1" type="ORF">GSOID_T00005494001</name>
</gene>
<dbReference type="InParanoid" id="E4XVG4"/>
<protein>
    <submittedName>
        <fullName evidence="1">Uncharacterized protein</fullName>
    </submittedName>
</protein>
<name>E4XVG4_OIKDI</name>
<proteinExistence type="predicted"/>
<dbReference type="Proteomes" id="UP000001307">
    <property type="component" value="Unassembled WGS sequence"/>
</dbReference>
<dbReference type="EMBL" id="FN653211">
    <property type="protein sequence ID" value="CBY13682.1"/>
    <property type="molecule type" value="Genomic_DNA"/>
</dbReference>
<organism evidence="1">
    <name type="scientific">Oikopleura dioica</name>
    <name type="common">Tunicate</name>
    <dbReference type="NCBI Taxonomy" id="34765"/>
    <lineage>
        <taxon>Eukaryota</taxon>
        <taxon>Metazoa</taxon>
        <taxon>Chordata</taxon>
        <taxon>Tunicata</taxon>
        <taxon>Appendicularia</taxon>
        <taxon>Copelata</taxon>
        <taxon>Oikopleuridae</taxon>
        <taxon>Oikopleura</taxon>
    </lineage>
</organism>
<accession>E4XVG4</accession>
<sequence>MQAPRVHNEIWKLNDVFCSQKRETIEFVGEYPSRYMWYVYEFYEEYRNEPFETIDIDRFPHLYILRDKKKKNRDKK</sequence>
<evidence type="ECO:0000313" key="1">
    <source>
        <dbReference type="EMBL" id="CBY13682.1"/>
    </source>
</evidence>
<keyword evidence="2" id="KW-1185">Reference proteome</keyword>
<reference evidence="1" key="1">
    <citation type="journal article" date="2010" name="Science">
        <title>Plasticity of animal genome architecture unmasked by rapid evolution of a pelagic tunicate.</title>
        <authorList>
            <person name="Denoeud F."/>
            <person name="Henriet S."/>
            <person name="Mungpakdee S."/>
            <person name="Aury J.M."/>
            <person name="Da Silva C."/>
            <person name="Brinkmann H."/>
            <person name="Mikhaleva J."/>
            <person name="Olsen L.C."/>
            <person name="Jubin C."/>
            <person name="Canestro C."/>
            <person name="Bouquet J.M."/>
            <person name="Danks G."/>
            <person name="Poulain J."/>
            <person name="Campsteijn C."/>
            <person name="Adamski M."/>
            <person name="Cross I."/>
            <person name="Yadetie F."/>
            <person name="Muffato M."/>
            <person name="Louis A."/>
            <person name="Butcher S."/>
            <person name="Tsagkogeorga G."/>
            <person name="Konrad A."/>
            <person name="Singh S."/>
            <person name="Jensen M.F."/>
            <person name="Cong E.H."/>
            <person name="Eikeseth-Otteraa H."/>
            <person name="Noel B."/>
            <person name="Anthouard V."/>
            <person name="Porcel B.M."/>
            <person name="Kachouri-Lafond R."/>
            <person name="Nishino A."/>
            <person name="Ugolini M."/>
            <person name="Chourrout P."/>
            <person name="Nishida H."/>
            <person name="Aasland R."/>
            <person name="Huzurbazar S."/>
            <person name="Westhof E."/>
            <person name="Delsuc F."/>
            <person name="Lehrach H."/>
            <person name="Reinhardt R."/>
            <person name="Weissenbach J."/>
            <person name="Roy S.W."/>
            <person name="Artiguenave F."/>
            <person name="Postlethwait J.H."/>
            <person name="Manak J.R."/>
            <person name="Thompson E.M."/>
            <person name="Jaillon O."/>
            <person name="Du Pasquier L."/>
            <person name="Boudinot P."/>
            <person name="Liberles D.A."/>
            <person name="Volff J.N."/>
            <person name="Philippe H."/>
            <person name="Lenhard B."/>
            <person name="Roest Crollius H."/>
            <person name="Wincker P."/>
            <person name="Chourrout D."/>
        </authorList>
    </citation>
    <scope>NUCLEOTIDE SEQUENCE [LARGE SCALE GENOMIC DNA]</scope>
</reference>
<evidence type="ECO:0000313" key="2">
    <source>
        <dbReference type="Proteomes" id="UP000001307"/>
    </source>
</evidence>